<dbReference type="Gene3D" id="3.40.50.10070">
    <property type="entry name" value="TolB, N-terminal domain"/>
    <property type="match status" value="1"/>
</dbReference>
<keyword evidence="5" id="KW-0131">Cell cycle</keyword>
<organism evidence="7 8">
    <name type="scientific">Fluviicoccus keumensis</name>
    <dbReference type="NCBI Taxonomy" id="1435465"/>
    <lineage>
        <taxon>Bacteria</taxon>
        <taxon>Pseudomonadati</taxon>
        <taxon>Pseudomonadota</taxon>
        <taxon>Gammaproteobacteria</taxon>
        <taxon>Moraxellales</taxon>
        <taxon>Moraxellaceae</taxon>
        <taxon>Fluviicoccus</taxon>
    </lineage>
</organism>
<evidence type="ECO:0000256" key="3">
    <source>
        <dbReference type="ARBA" id="ARBA00022729"/>
    </source>
</evidence>
<dbReference type="SUPFAM" id="SSF69304">
    <property type="entry name" value="Tricorn protease N-terminal domain"/>
    <property type="match status" value="1"/>
</dbReference>
<comment type="subunit">
    <text evidence="5">The Tol-Pal system is composed of five core proteins: the inner membrane proteins TolA, TolQ and TolR, the periplasmic protein TolB and the outer membrane protein Pal. They form a network linking the inner and outer membranes and the peptidoglycan layer.</text>
</comment>
<feature type="domain" description="TolB N-terminal" evidence="6">
    <location>
        <begin position="22"/>
        <end position="113"/>
    </location>
</feature>
<dbReference type="AlphaFoldDB" id="A0A4Q7Z5G5"/>
<evidence type="ECO:0000256" key="2">
    <source>
        <dbReference type="ARBA" id="ARBA00009820"/>
    </source>
</evidence>
<dbReference type="GO" id="GO:0042597">
    <property type="term" value="C:periplasmic space"/>
    <property type="evidence" value="ECO:0007669"/>
    <property type="project" value="UniProtKB-SubCell"/>
</dbReference>
<dbReference type="Pfam" id="PF04052">
    <property type="entry name" value="TolB_N"/>
    <property type="match status" value="1"/>
</dbReference>
<evidence type="ECO:0000313" key="7">
    <source>
        <dbReference type="EMBL" id="RZU45071.1"/>
    </source>
</evidence>
<evidence type="ECO:0000313" key="8">
    <source>
        <dbReference type="Proteomes" id="UP000292423"/>
    </source>
</evidence>
<dbReference type="GO" id="GO:0051301">
    <property type="term" value="P:cell division"/>
    <property type="evidence" value="ECO:0007669"/>
    <property type="project" value="UniProtKB-UniRule"/>
</dbReference>
<keyword evidence="3 5" id="KW-0732">Signal</keyword>
<reference evidence="7 8" key="1">
    <citation type="submission" date="2019-02" db="EMBL/GenBank/DDBJ databases">
        <title>Genomic Encyclopedia of Type Strains, Phase IV (KMG-IV): sequencing the most valuable type-strain genomes for metagenomic binning, comparative biology and taxonomic classification.</title>
        <authorList>
            <person name="Goeker M."/>
        </authorList>
    </citation>
    <scope>NUCLEOTIDE SEQUENCE [LARGE SCALE GENOMIC DNA]</scope>
    <source>
        <strain evidence="7 8">DSM 105135</strain>
    </source>
</reference>
<accession>A0A4Q7Z5G5</accession>
<dbReference type="Gene3D" id="2.120.10.30">
    <property type="entry name" value="TolB, C-terminal domain"/>
    <property type="match status" value="1"/>
</dbReference>
<dbReference type="OrthoDB" id="9802240at2"/>
<evidence type="ECO:0000256" key="1">
    <source>
        <dbReference type="ARBA" id="ARBA00004418"/>
    </source>
</evidence>
<dbReference type="GO" id="GO:0017038">
    <property type="term" value="P:protein import"/>
    <property type="evidence" value="ECO:0007669"/>
    <property type="project" value="InterPro"/>
</dbReference>
<name>A0A4Q7Z5G5_9GAMM</name>
<comment type="subcellular location">
    <subcellularLocation>
        <location evidence="1 5">Periplasm</location>
    </subcellularLocation>
</comment>
<dbReference type="EMBL" id="SHKX01000012">
    <property type="protein sequence ID" value="RZU45071.1"/>
    <property type="molecule type" value="Genomic_DNA"/>
</dbReference>
<dbReference type="InterPro" id="IPR014167">
    <property type="entry name" value="Tol-Pal_TolB"/>
</dbReference>
<dbReference type="InterPro" id="IPR007195">
    <property type="entry name" value="TolB_N"/>
</dbReference>
<dbReference type="PANTHER" id="PTHR36842">
    <property type="entry name" value="PROTEIN TOLB HOMOLOG"/>
    <property type="match status" value="1"/>
</dbReference>
<comment type="function">
    <text evidence="5">Part of the Tol-Pal system, which plays a role in outer membrane invagination during cell division and is important for maintaining outer membrane integrity.</text>
</comment>
<dbReference type="Pfam" id="PF07676">
    <property type="entry name" value="PD40"/>
    <property type="match status" value="5"/>
</dbReference>
<evidence type="ECO:0000256" key="5">
    <source>
        <dbReference type="HAMAP-Rule" id="MF_00671"/>
    </source>
</evidence>
<dbReference type="InterPro" id="IPR011042">
    <property type="entry name" value="6-blade_b-propeller_TolB-like"/>
</dbReference>
<keyword evidence="8" id="KW-1185">Reference proteome</keyword>
<protein>
    <recommendedName>
        <fullName evidence="5">Tol-Pal system protein TolB</fullName>
    </recommendedName>
</protein>
<dbReference type="NCBIfam" id="TIGR02800">
    <property type="entry name" value="propeller_TolB"/>
    <property type="match status" value="1"/>
</dbReference>
<evidence type="ECO:0000259" key="6">
    <source>
        <dbReference type="Pfam" id="PF04052"/>
    </source>
</evidence>
<comment type="caution">
    <text evidence="7">The sequence shown here is derived from an EMBL/GenBank/DDBJ whole genome shotgun (WGS) entry which is preliminary data.</text>
</comment>
<dbReference type="RefSeq" id="WP_130413061.1">
    <property type="nucleotide sequence ID" value="NZ_SHKX01000012.1"/>
</dbReference>
<dbReference type="Proteomes" id="UP000292423">
    <property type="component" value="Unassembled WGS sequence"/>
</dbReference>
<sequence>MKRTGLLLLLLSLTGLARAELMLEISKSSNNSQPIAVVPFGQDNRPDNLAAIIRSDLAQTGLFRPAATLPAEPTTASEVSYPVWQAAHLNHIVVGKIIPVAPDNYTIQFELLSSDQQKRVLGETLNNIPASRWREAAHFISDRIFQQLTGRPGAFSTRIAYVLQYKRDGQTRYRLEIADADGHRPQTVLDSPEPLLSPAWSPDGKKLAYVSFESRKPAIIVQNLLTQERLVLARFKGLNGAPAWSPDGSRMALTLSQDGNPEIYLMSLVDRKLTRLTQDNAIDTEARWAPDGQSLIFTSDRGGSPQIYRLDIASREVKRLTFDGNFNARGAISPDGRYLAMVHRERGQTFQIAIQDLESGAVSTLTSTPLDESPSFAPNSQMLVYASRSGNKGVLGIMSLDGQFKMTLPASDGQVREPAWSP</sequence>
<dbReference type="InterPro" id="IPR011659">
    <property type="entry name" value="WD40"/>
</dbReference>
<keyword evidence="5" id="KW-0132">Cell division</keyword>
<proteinExistence type="inferred from homology"/>
<dbReference type="SUPFAM" id="SSF52964">
    <property type="entry name" value="TolB, N-terminal domain"/>
    <property type="match status" value="1"/>
</dbReference>
<keyword evidence="4 5" id="KW-0574">Periplasm</keyword>
<evidence type="ECO:0000256" key="4">
    <source>
        <dbReference type="ARBA" id="ARBA00022764"/>
    </source>
</evidence>
<comment type="similarity">
    <text evidence="2 5">Belongs to the TolB family.</text>
</comment>
<dbReference type="PANTHER" id="PTHR36842:SF1">
    <property type="entry name" value="PROTEIN TOLB"/>
    <property type="match status" value="1"/>
</dbReference>
<gene>
    <name evidence="5" type="primary">tolB</name>
    <name evidence="7" type="ORF">EV700_1883</name>
</gene>
<dbReference type="HAMAP" id="MF_00671">
    <property type="entry name" value="TolB"/>
    <property type="match status" value="1"/>
</dbReference>